<feature type="compositionally biased region" description="Low complexity" evidence="1">
    <location>
        <begin position="310"/>
        <end position="324"/>
    </location>
</feature>
<evidence type="ECO:0000313" key="4">
    <source>
        <dbReference type="Proteomes" id="UP001392437"/>
    </source>
</evidence>
<keyword evidence="4" id="KW-1185">Reference proteome</keyword>
<feature type="chain" id="PRO_5043732350" evidence="2">
    <location>
        <begin position="22"/>
        <end position="566"/>
    </location>
</feature>
<sequence length="566" mass="60371">MARGLFRIVCALLLASSTVMIFSTPRRTSVTRVAHEIHHKVSYGTEELLSSATEWYEQADLPFAPGLAYLKGSGSSPDSKSPPSSSASPNTPASSSKPHSPPPVSQKQKDSGLGHLSSLCRDTPWNPNITLHCHSSCGADQLSLCGGLAEARNRIHTCIRLAIDAGAGGALIIPPIVMKGADEDKSGGQASTTTTTTTNSNKNGHSVCPGNLFDFAGLQRTMGNWCPGLKIRTSAPCRSDNDATTPSGKQALAEAVREEEEDPEQLLQQGKKGKRVKTLNLSSRWRPPTASRPPAGPRPSAPCRPRSRCPRPSAAPCCASSPTRGSPPSPREAATLRRDLFAAVRHNASLGALGRAVGESMDGDGEGRYIGVRLGGGGRDGAESSSVEAQVKGKDGGDSDIKTVYVSGGSPTAVQKFREMLQPLDYKVYDKWTLLEPASEGNGGGNETLLAQIKALDVDQRDVVEYEVLVRARYWMGVSTSPMSALLAYARGEGSRKSSQDAAGDTKDRDADLDWFERYIYPSSGKSVALDGGSGQRTYEREMEARGDRFTKLLVVSGDDVMDYFP</sequence>
<feature type="compositionally biased region" description="Pro residues" evidence="1">
    <location>
        <begin position="290"/>
        <end position="302"/>
    </location>
</feature>
<evidence type="ECO:0000313" key="3">
    <source>
        <dbReference type="EMBL" id="KAK8106480.1"/>
    </source>
</evidence>
<feature type="compositionally biased region" description="Low complexity" evidence="1">
    <location>
        <begin position="72"/>
        <end position="98"/>
    </location>
</feature>
<organism evidence="3 4">
    <name type="scientific">Apiospora kogelbergensis</name>
    <dbReference type="NCBI Taxonomy" id="1337665"/>
    <lineage>
        <taxon>Eukaryota</taxon>
        <taxon>Fungi</taxon>
        <taxon>Dikarya</taxon>
        <taxon>Ascomycota</taxon>
        <taxon>Pezizomycotina</taxon>
        <taxon>Sordariomycetes</taxon>
        <taxon>Xylariomycetidae</taxon>
        <taxon>Amphisphaeriales</taxon>
        <taxon>Apiosporaceae</taxon>
        <taxon>Apiospora</taxon>
    </lineage>
</organism>
<comment type="caution">
    <text evidence="3">The sequence shown here is derived from an EMBL/GenBank/DDBJ whole genome shotgun (WGS) entry which is preliminary data.</text>
</comment>
<dbReference type="EMBL" id="JAQQWP010000008">
    <property type="protein sequence ID" value="KAK8106480.1"/>
    <property type="molecule type" value="Genomic_DNA"/>
</dbReference>
<feature type="region of interest" description="Disordered" evidence="1">
    <location>
        <begin position="182"/>
        <end position="202"/>
    </location>
</feature>
<proteinExistence type="predicted"/>
<dbReference type="Proteomes" id="UP001392437">
    <property type="component" value="Unassembled WGS sequence"/>
</dbReference>
<accession>A0AAW0QQV6</accession>
<gene>
    <name evidence="3" type="ORF">PG999_009839</name>
</gene>
<evidence type="ECO:0000256" key="2">
    <source>
        <dbReference type="SAM" id="SignalP"/>
    </source>
</evidence>
<feature type="region of interest" description="Disordered" evidence="1">
    <location>
        <begin position="257"/>
        <end position="333"/>
    </location>
</feature>
<protein>
    <submittedName>
        <fullName evidence="3">Uncharacterized protein</fullName>
    </submittedName>
</protein>
<name>A0AAW0QQV6_9PEZI</name>
<evidence type="ECO:0000256" key="1">
    <source>
        <dbReference type="SAM" id="MobiDB-lite"/>
    </source>
</evidence>
<reference evidence="3 4" key="1">
    <citation type="submission" date="2023-01" db="EMBL/GenBank/DDBJ databases">
        <title>Analysis of 21 Apiospora genomes using comparative genomics revels a genus with tremendous synthesis potential of carbohydrate active enzymes and secondary metabolites.</title>
        <authorList>
            <person name="Sorensen T."/>
        </authorList>
    </citation>
    <scope>NUCLEOTIDE SEQUENCE [LARGE SCALE GENOMIC DNA]</scope>
    <source>
        <strain evidence="3 4">CBS 117206</strain>
    </source>
</reference>
<feature type="region of interest" description="Disordered" evidence="1">
    <location>
        <begin position="72"/>
        <end position="117"/>
    </location>
</feature>
<keyword evidence="2" id="KW-0732">Signal</keyword>
<dbReference type="AlphaFoldDB" id="A0AAW0QQV6"/>
<feature type="signal peptide" evidence="2">
    <location>
        <begin position="1"/>
        <end position="21"/>
    </location>
</feature>